<dbReference type="GO" id="GO:0004177">
    <property type="term" value="F:aminopeptidase activity"/>
    <property type="evidence" value="ECO:0007669"/>
    <property type="project" value="UniProtKB-KW"/>
</dbReference>
<name>A0A0S1B494_9GAMM</name>
<evidence type="ECO:0000313" key="12">
    <source>
        <dbReference type="EMBL" id="ALJ29881.1"/>
    </source>
</evidence>
<feature type="domain" description="AB hydrolase-1" evidence="11">
    <location>
        <begin position="109"/>
        <end position="466"/>
    </location>
</feature>
<accession>A0A0S1B494</accession>
<evidence type="ECO:0000256" key="8">
    <source>
        <dbReference type="ARBA" id="ARBA00022670"/>
    </source>
</evidence>
<comment type="catalytic activity">
    <reaction evidence="1">
        <text>Release of N-terminal proline from a peptide.</text>
        <dbReference type="EC" id="3.4.11.5"/>
    </reaction>
</comment>
<dbReference type="GO" id="GO:0005737">
    <property type="term" value="C:cytoplasm"/>
    <property type="evidence" value="ECO:0007669"/>
    <property type="project" value="UniProtKB-SubCell"/>
</dbReference>
<dbReference type="EC" id="3.4.11.5" evidence="4"/>
<evidence type="ECO:0000256" key="6">
    <source>
        <dbReference type="ARBA" id="ARBA00022438"/>
    </source>
</evidence>
<evidence type="ECO:0000259" key="11">
    <source>
        <dbReference type="Pfam" id="PF00561"/>
    </source>
</evidence>
<dbReference type="PANTHER" id="PTHR43722">
    <property type="entry name" value="PROLINE IMINOPEPTIDASE"/>
    <property type="match status" value="1"/>
</dbReference>
<keyword evidence="6" id="KW-0031">Aminopeptidase</keyword>
<evidence type="ECO:0000256" key="3">
    <source>
        <dbReference type="ARBA" id="ARBA00010088"/>
    </source>
</evidence>
<dbReference type="PATRIC" id="fig|128780.6.peg.3592"/>
<evidence type="ECO:0000256" key="1">
    <source>
        <dbReference type="ARBA" id="ARBA00001585"/>
    </source>
</evidence>
<comment type="subcellular location">
    <subcellularLocation>
        <location evidence="2">Cytoplasm</location>
    </subcellularLocation>
</comment>
<dbReference type="InterPro" id="IPR005944">
    <property type="entry name" value="Pro_iminopeptidase"/>
</dbReference>
<dbReference type="PANTHER" id="PTHR43722:SF1">
    <property type="entry name" value="PROLINE IMINOPEPTIDASE"/>
    <property type="match status" value="1"/>
</dbReference>
<evidence type="ECO:0000256" key="10">
    <source>
        <dbReference type="ARBA" id="ARBA00029605"/>
    </source>
</evidence>
<keyword evidence="7" id="KW-0963">Cytoplasm</keyword>
<evidence type="ECO:0000256" key="9">
    <source>
        <dbReference type="ARBA" id="ARBA00022801"/>
    </source>
</evidence>
<dbReference type="PRINTS" id="PR00793">
    <property type="entry name" value="PROAMNOPTASE"/>
</dbReference>
<protein>
    <recommendedName>
        <fullName evidence="5">Proline iminopeptidase</fullName>
        <ecNumber evidence="4">3.4.11.5</ecNumber>
    </recommendedName>
    <alternativeName>
        <fullName evidence="10">Prolyl aminopeptidase</fullName>
    </alternativeName>
</protein>
<comment type="similarity">
    <text evidence="3">Belongs to the peptidase S33 family.</text>
</comment>
<evidence type="ECO:0000256" key="4">
    <source>
        <dbReference type="ARBA" id="ARBA00012568"/>
    </source>
</evidence>
<dbReference type="EMBL" id="CP012900">
    <property type="protein sequence ID" value="ALJ29881.1"/>
    <property type="molecule type" value="Genomic_DNA"/>
</dbReference>
<sequence length="510" mass="54307">MMSRKTRTLLAVAALGAVLGYRALKPAPDQAESARAPLPAAEAEVKPLMLGSLAFRPCTLDSPTSRDSLEAQCTTFEVPEDRGNPQGRKIALNIALLTPDKPESAQPDPVFFLAGGPGQSATQSYPQIDPAFAEVRKRRNVILVDQRGTGKSNLLSCEPPEDDDASIEAMQASAAACAATLSGKADLRHYTTTDAVADLDAVRQAIGAARINLIGVSYGTRVAQQYAMRHPDSTRSIVLDSVVPNTLQLGNIFARNLDDALALQFAQCTGNPACKAALGDPRAELDALLAALRANPVTVRYRDASTGQEHEDVLRADTVAGLVRMYAYMPEAAALLPKLIHEARNGRYGDLMALAKMLQGGMKDSMAMGMQLSVICSEDDEGMVARAEDADTVLGNRMADGLAAMCSTWPKGRMPADFHKPLATAVPALVLEGEFDPVTPPRYGEEVAKSLPNGRLFVLRGQGHAVVGAGCMPKLFAQFVDTTDAAALDGACLEKLNYVPPFTSFNGWEP</sequence>
<proteinExistence type="inferred from homology"/>
<keyword evidence="9" id="KW-0378">Hydrolase</keyword>
<evidence type="ECO:0000313" key="13">
    <source>
        <dbReference type="Proteomes" id="UP000061010"/>
    </source>
</evidence>
<organism evidence="12 13">
    <name type="scientific">Stenotrophomonas acidaminiphila</name>
    <dbReference type="NCBI Taxonomy" id="128780"/>
    <lineage>
        <taxon>Bacteria</taxon>
        <taxon>Pseudomonadati</taxon>
        <taxon>Pseudomonadota</taxon>
        <taxon>Gammaproteobacteria</taxon>
        <taxon>Lysobacterales</taxon>
        <taxon>Lysobacteraceae</taxon>
        <taxon>Stenotrophomonas</taxon>
    </lineage>
</organism>
<gene>
    <name evidence="12" type="ORF">AOT14_35470</name>
</gene>
<dbReference type="Gene3D" id="3.40.50.1820">
    <property type="entry name" value="alpha/beta hydrolase"/>
    <property type="match status" value="1"/>
</dbReference>
<dbReference type="InterPro" id="IPR000073">
    <property type="entry name" value="AB_hydrolase_1"/>
</dbReference>
<evidence type="ECO:0000256" key="7">
    <source>
        <dbReference type="ARBA" id="ARBA00022490"/>
    </source>
</evidence>
<dbReference type="InterPro" id="IPR029058">
    <property type="entry name" value="AB_hydrolase_fold"/>
</dbReference>
<dbReference type="SUPFAM" id="SSF53474">
    <property type="entry name" value="alpha/beta-Hydrolases"/>
    <property type="match status" value="1"/>
</dbReference>
<dbReference type="InterPro" id="IPR002410">
    <property type="entry name" value="Peptidase_S33"/>
</dbReference>
<evidence type="ECO:0000256" key="5">
    <source>
        <dbReference type="ARBA" id="ARBA00021843"/>
    </source>
</evidence>
<dbReference type="KEGG" id="sacz:AOT14_35470"/>
<dbReference type="GO" id="GO:0006508">
    <property type="term" value="P:proteolysis"/>
    <property type="evidence" value="ECO:0007669"/>
    <property type="project" value="UniProtKB-KW"/>
</dbReference>
<reference evidence="12 13" key="1">
    <citation type="journal article" date="2015" name="Genome Announc.">
        <title>Complete Genome Sequencing of Stenotrophomonas acidaminiphila ZAC14D2_NAIMI4_2, a Multidrug-Resistant Strain Isolated from Sediments of a Polluted River in Mexico, Uncovers New Antibiotic Resistance Genes and a Novel Class-II Lasso Peptide Biosynthesis Gene Cluster.</title>
        <authorList>
            <person name="Vinuesa P."/>
            <person name="Ochoa-Sanchez L.E."/>
        </authorList>
    </citation>
    <scope>NUCLEOTIDE SEQUENCE [LARGE SCALE GENOMIC DNA]</scope>
    <source>
        <strain evidence="12 13">ZAC14D2_NAIMI4_2</strain>
    </source>
</reference>
<dbReference type="Proteomes" id="UP000061010">
    <property type="component" value="Chromosome"/>
</dbReference>
<dbReference type="Pfam" id="PF00561">
    <property type="entry name" value="Abhydrolase_1"/>
    <property type="match status" value="1"/>
</dbReference>
<keyword evidence="13" id="KW-1185">Reference proteome</keyword>
<evidence type="ECO:0000256" key="2">
    <source>
        <dbReference type="ARBA" id="ARBA00004496"/>
    </source>
</evidence>
<dbReference type="AlphaFoldDB" id="A0A0S1B494"/>
<keyword evidence="8 12" id="KW-0645">Protease</keyword>